<keyword evidence="2" id="KW-1185">Reference proteome</keyword>
<name>A0ACB7Y7M1_9ERIC</name>
<evidence type="ECO:0000313" key="1">
    <source>
        <dbReference type="EMBL" id="KAH7849112.1"/>
    </source>
</evidence>
<protein>
    <submittedName>
        <fullName evidence="1">Uncharacterized protein</fullName>
    </submittedName>
</protein>
<sequence length="148" mass="17390">MAMFLSEAPVQFQFPLVEATFTRDEIHELLSFVHSESPVNSESPINSTSGSETGRTVYSVNERKRRRMVSNRESARRSRLRKKMHLENVTNEVDRLKSENRELKNRLCLFSHQCQIVQRETNRLQTESFLLWQKLSGLCQILVDMNFQ</sequence>
<reference evidence="1 2" key="1">
    <citation type="journal article" date="2021" name="Hortic Res">
        <title>High-quality reference genome and annotation aids understanding of berry development for evergreen blueberry (Vaccinium darrowii).</title>
        <authorList>
            <person name="Yu J."/>
            <person name="Hulse-Kemp A.M."/>
            <person name="Babiker E."/>
            <person name="Staton M."/>
        </authorList>
    </citation>
    <scope>NUCLEOTIDE SEQUENCE [LARGE SCALE GENOMIC DNA]</scope>
    <source>
        <strain evidence="2">cv. NJ 8807/NJ 8810</strain>
        <tissue evidence="1">Young leaf</tissue>
    </source>
</reference>
<comment type="caution">
    <text evidence="1">The sequence shown here is derived from an EMBL/GenBank/DDBJ whole genome shotgun (WGS) entry which is preliminary data.</text>
</comment>
<dbReference type="Proteomes" id="UP000828048">
    <property type="component" value="Chromosome 7"/>
</dbReference>
<accession>A0ACB7Y7M1</accession>
<organism evidence="1 2">
    <name type="scientific">Vaccinium darrowii</name>
    <dbReference type="NCBI Taxonomy" id="229202"/>
    <lineage>
        <taxon>Eukaryota</taxon>
        <taxon>Viridiplantae</taxon>
        <taxon>Streptophyta</taxon>
        <taxon>Embryophyta</taxon>
        <taxon>Tracheophyta</taxon>
        <taxon>Spermatophyta</taxon>
        <taxon>Magnoliopsida</taxon>
        <taxon>eudicotyledons</taxon>
        <taxon>Gunneridae</taxon>
        <taxon>Pentapetalae</taxon>
        <taxon>asterids</taxon>
        <taxon>Ericales</taxon>
        <taxon>Ericaceae</taxon>
        <taxon>Vaccinioideae</taxon>
        <taxon>Vaccinieae</taxon>
        <taxon>Vaccinium</taxon>
    </lineage>
</organism>
<dbReference type="EMBL" id="CM037157">
    <property type="protein sequence ID" value="KAH7849112.1"/>
    <property type="molecule type" value="Genomic_DNA"/>
</dbReference>
<gene>
    <name evidence="1" type="ORF">Vadar_013162</name>
</gene>
<proteinExistence type="predicted"/>
<evidence type="ECO:0000313" key="2">
    <source>
        <dbReference type="Proteomes" id="UP000828048"/>
    </source>
</evidence>